<dbReference type="AlphaFoldDB" id="A0A6B9XV76"/>
<keyword evidence="1" id="KW-0496">Mitochondrion</keyword>
<evidence type="ECO:0000313" key="1">
    <source>
        <dbReference type="EMBL" id="QHR92846.1"/>
    </source>
</evidence>
<sequence length="62" mass="7115">MAAHLEDPSDLKDLLRVSNFICPTGPKPLRSIDLAEGIRLNHNLYRFVVVYFILMKLDNIMS</sequence>
<gene>
    <name evidence="1" type="primary">orf06948</name>
    <name evidence="1" type="ORF">Q903MT_gene6894</name>
</gene>
<accession>A0A6B9XV76</accession>
<protein>
    <submittedName>
        <fullName evidence="1">Uncharacterized protein</fullName>
    </submittedName>
</protein>
<dbReference type="EMBL" id="MK697706">
    <property type="protein sequence ID" value="QHR92846.1"/>
    <property type="molecule type" value="Genomic_DNA"/>
</dbReference>
<name>A0A6B9XV76_PICSI</name>
<organism evidence="1">
    <name type="scientific">Picea sitchensis</name>
    <name type="common">Sitka spruce</name>
    <name type="synonym">Pinus sitchensis</name>
    <dbReference type="NCBI Taxonomy" id="3332"/>
    <lineage>
        <taxon>Eukaryota</taxon>
        <taxon>Viridiplantae</taxon>
        <taxon>Streptophyta</taxon>
        <taxon>Embryophyta</taxon>
        <taxon>Tracheophyta</taxon>
        <taxon>Spermatophyta</taxon>
        <taxon>Pinopsida</taxon>
        <taxon>Pinidae</taxon>
        <taxon>Conifers I</taxon>
        <taxon>Pinales</taxon>
        <taxon>Pinaceae</taxon>
        <taxon>Picea</taxon>
    </lineage>
</organism>
<geneLocation type="mitochondrion" evidence="1"/>
<reference evidence="1" key="1">
    <citation type="submission" date="2019-03" db="EMBL/GenBank/DDBJ databases">
        <title>Largest Complete Mitochondrial Genome of a Gymnosperm, Sitka Spruce (Picea sitchensis), Indicates Complex Physical Structure.</title>
        <authorList>
            <person name="Jackman S.D."/>
            <person name="Coombe L."/>
            <person name="Warren R."/>
            <person name="Kirk H."/>
            <person name="Trinh E."/>
            <person name="McLeod T."/>
            <person name="Pleasance S."/>
            <person name="Pandoh P."/>
            <person name="Zhao Y."/>
            <person name="Coope R."/>
            <person name="Bousquet J."/>
            <person name="Bohlmann J.C."/>
            <person name="Jones S.J.M."/>
            <person name="Birol I."/>
        </authorList>
    </citation>
    <scope>NUCLEOTIDE SEQUENCE</scope>
    <source>
        <strain evidence="1">Q903</strain>
    </source>
</reference>
<proteinExistence type="predicted"/>